<keyword evidence="4" id="KW-1185">Reference proteome</keyword>
<evidence type="ECO:0000256" key="1">
    <source>
        <dbReference type="SAM" id="MobiDB-lite"/>
    </source>
</evidence>
<dbReference type="PROSITE" id="PS51724">
    <property type="entry name" value="SPOR"/>
    <property type="match status" value="1"/>
</dbReference>
<dbReference type="STRING" id="81479.RA876_01585"/>
<protein>
    <submittedName>
        <fullName evidence="3">Sporulation related protein</fullName>
    </submittedName>
</protein>
<feature type="region of interest" description="Disordered" evidence="1">
    <location>
        <begin position="62"/>
        <end position="91"/>
    </location>
</feature>
<accession>A0A1Q8YI19</accession>
<comment type="caution">
    <text evidence="3">The sequence shown here is derived from an EMBL/GenBank/DDBJ whole genome shotgun (WGS) entry which is preliminary data.</text>
</comment>
<dbReference type="InterPro" id="IPR007730">
    <property type="entry name" value="SPOR-like_dom"/>
</dbReference>
<feature type="compositionally biased region" description="Low complexity" evidence="1">
    <location>
        <begin position="62"/>
        <end position="88"/>
    </location>
</feature>
<evidence type="ECO:0000313" key="4">
    <source>
        <dbReference type="Proteomes" id="UP000185911"/>
    </source>
</evidence>
<organism evidence="3 4">
    <name type="scientific">Rhodoferax antarcticus ANT.BR</name>
    <dbReference type="NCBI Taxonomy" id="1111071"/>
    <lineage>
        <taxon>Bacteria</taxon>
        <taxon>Pseudomonadati</taxon>
        <taxon>Pseudomonadota</taxon>
        <taxon>Betaproteobacteria</taxon>
        <taxon>Burkholderiales</taxon>
        <taxon>Comamonadaceae</taxon>
        <taxon>Rhodoferax</taxon>
    </lineage>
</organism>
<dbReference type="Proteomes" id="UP000185911">
    <property type="component" value="Unassembled WGS sequence"/>
</dbReference>
<sequence>MLRLIVLVLIVLNVGLYARGQGWLLAYGWGPTPQREPQRLAQQIHPEALLILPGVAASAPAAPEVPAEPQVPTPAASAPAAPTSAPEPKTAVSAPQTTACWQIADIEPAQADALRALLRLNFPEAVWVLDELGLPERWMVYMGKYTNPDELAKKRQQLTDLKVNFSVITSATWGPGVSLGVFSSQEGANTTLQELARRGVRSARVVRERSSSQSYRLRLPTISPADQPVLEVINAALPGKTLEICPSLAAAQ</sequence>
<reference evidence="3 4" key="1">
    <citation type="submission" date="2017-01" db="EMBL/GenBank/DDBJ databases">
        <title>Genome sequence of Rhodoferax antarcticus ANT.BR, a psychrophilic purple nonsulfur bacterium from an Antarctic microbial mat.</title>
        <authorList>
            <person name="Baker J."/>
            <person name="Riester C."/>
            <person name="Skinner B."/>
            <person name="Newell A."/>
            <person name="Swingley W."/>
            <person name="Madigan M."/>
            <person name="Jung D."/>
            <person name="Asao M."/>
            <person name="Chen M."/>
            <person name="Loughlin P."/>
            <person name="Pan H."/>
            <person name="Lin S."/>
            <person name="Li N."/>
            <person name="Shaw J."/>
            <person name="Prado M."/>
            <person name="Sherman C."/>
            <person name="Li X."/>
            <person name="Tang J."/>
            <person name="Blankenship R."/>
            <person name="Zhao T."/>
            <person name="Touchman J."/>
            <person name="Sattley M."/>
        </authorList>
    </citation>
    <scope>NUCLEOTIDE SEQUENCE [LARGE SCALE GENOMIC DNA]</scope>
    <source>
        <strain evidence="3 4">ANT.BR</strain>
    </source>
</reference>
<feature type="domain" description="SPOR" evidence="2">
    <location>
        <begin position="132"/>
        <end position="208"/>
    </location>
</feature>
<proteinExistence type="predicted"/>
<evidence type="ECO:0000259" key="2">
    <source>
        <dbReference type="PROSITE" id="PS51724"/>
    </source>
</evidence>
<dbReference type="GO" id="GO:0042834">
    <property type="term" value="F:peptidoglycan binding"/>
    <property type="evidence" value="ECO:0007669"/>
    <property type="project" value="InterPro"/>
</dbReference>
<evidence type="ECO:0000313" key="3">
    <source>
        <dbReference type="EMBL" id="OLP07569.1"/>
    </source>
</evidence>
<name>A0A1Q8YI19_9BURK</name>
<gene>
    <name evidence="3" type="ORF">BLL52_1399</name>
</gene>
<dbReference type="AlphaFoldDB" id="A0A1Q8YI19"/>
<dbReference type="RefSeq" id="WP_075585843.1">
    <property type="nucleotide sequence ID" value="NZ_MSYM01000008.1"/>
</dbReference>
<dbReference type="EMBL" id="MSYM01000008">
    <property type="protein sequence ID" value="OLP07569.1"/>
    <property type="molecule type" value="Genomic_DNA"/>
</dbReference>